<comment type="caution">
    <text evidence="1">The sequence shown here is derived from an EMBL/GenBank/DDBJ whole genome shotgun (WGS) entry which is preliminary data.</text>
</comment>
<evidence type="ECO:0000313" key="2">
    <source>
        <dbReference type="Proteomes" id="UP001153269"/>
    </source>
</evidence>
<accession>A0A9N7VBF9</accession>
<organism evidence="1 2">
    <name type="scientific">Pleuronectes platessa</name>
    <name type="common">European plaice</name>
    <dbReference type="NCBI Taxonomy" id="8262"/>
    <lineage>
        <taxon>Eukaryota</taxon>
        <taxon>Metazoa</taxon>
        <taxon>Chordata</taxon>
        <taxon>Craniata</taxon>
        <taxon>Vertebrata</taxon>
        <taxon>Euteleostomi</taxon>
        <taxon>Actinopterygii</taxon>
        <taxon>Neopterygii</taxon>
        <taxon>Teleostei</taxon>
        <taxon>Neoteleostei</taxon>
        <taxon>Acanthomorphata</taxon>
        <taxon>Carangaria</taxon>
        <taxon>Pleuronectiformes</taxon>
        <taxon>Pleuronectoidei</taxon>
        <taxon>Pleuronectidae</taxon>
        <taxon>Pleuronectes</taxon>
    </lineage>
</organism>
<proteinExistence type="predicted"/>
<reference evidence="1" key="1">
    <citation type="submission" date="2020-03" db="EMBL/GenBank/DDBJ databases">
        <authorList>
            <person name="Weist P."/>
        </authorList>
    </citation>
    <scope>NUCLEOTIDE SEQUENCE</scope>
</reference>
<protein>
    <submittedName>
        <fullName evidence="1">Uncharacterized protein</fullName>
    </submittedName>
</protein>
<sequence length="103" mass="11470">MGIAAQATCGAHFALELLLRRGQCRLMSCLVQMCRCPLSEDGMNSMQIRRQLLPGQRPDSGIKRARLHGATLWPLEWSFSKKKVAGSIPTLPHLHAEVSLARY</sequence>
<dbReference type="EMBL" id="CADEAL010003668">
    <property type="protein sequence ID" value="CAB1445464.1"/>
    <property type="molecule type" value="Genomic_DNA"/>
</dbReference>
<dbReference type="Proteomes" id="UP001153269">
    <property type="component" value="Unassembled WGS sequence"/>
</dbReference>
<evidence type="ECO:0000313" key="1">
    <source>
        <dbReference type="EMBL" id="CAB1445464.1"/>
    </source>
</evidence>
<name>A0A9N7VBF9_PLEPL</name>
<dbReference type="AlphaFoldDB" id="A0A9N7VBF9"/>
<keyword evidence="2" id="KW-1185">Reference proteome</keyword>
<gene>
    <name evidence="1" type="ORF">PLEPLA_LOCUS33195</name>
</gene>